<protein>
    <submittedName>
        <fullName evidence="15">Uncharacterized protein</fullName>
    </submittedName>
</protein>
<dbReference type="Ensembl" id="ENSOTST00005127971.1">
    <property type="protein sequence ID" value="ENSOTSP00005144078.1"/>
    <property type="gene ID" value="ENSOTSG00005058404.1"/>
</dbReference>
<evidence type="ECO:0000256" key="10">
    <source>
        <dbReference type="ARBA" id="ARBA00023139"/>
    </source>
</evidence>
<comment type="subcellular location">
    <subcellularLocation>
        <location evidence="1">Host cell membrane</location>
        <topology evidence="1">Single-pass type I membrane protein</topology>
    </subcellularLocation>
    <subcellularLocation>
        <location evidence="2">Host endomembrane system</location>
        <topology evidence="2">Peripheral membrane protein</topology>
    </subcellularLocation>
    <subcellularLocation>
        <location evidence="3">Virion membrane</location>
        <topology evidence="3">Single-pass type I membrane protein</topology>
    </subcellularLocation>
</comment>
<dbReference type="InterPro" id="IPR018154">
    <property type="entry name" value="TLV/ENV_coat_polyprotein"/>
</dbReference>
<organism evidence="15 16">
    <name type="scientific">Oncorhynchus tshawytscha</name>
    <name type="common">Chinook salmon</name>
    <name type="synonym">Salmo tshawytscha</name>
    <dbReference type="NCBI Taxonomy" id="74940"/>
    <lineage>
        <taxon>Eukaryota</taxon>
        <taxon>Metazoa</taxon>
        <taxon>Chordata</taxon>
        <taxon>Craniata</taxon>
        <taxon>Vertebrata</taxon>
        <taxon>Euteleostomi</taxon>
        <taxon>Actinopterygii</taxon>
        <taxon>Neopterygii</taxon>
        <taxon>Teleostei</taxon>
        <taxon>Protacanthopterygii</taxon>
        <taxon>Salmoniformes</taxon>
        <taxon>Salmonidae</taxon>
        <taxon>Salmoninae</taxon>
        <taxon>Oncorhynchus</taxon>
    </lineage>
</organism>
<reference evidence="15" key="2">
    <citation type="submission" date="2025-05" db="UniProtKB">
        <authorList>
            <consortium name="Ensembl"/>
        </authorList>
    </citation>
    <scope>IDENTIFICATION</scope>
</reference>
<evidence type="ECO:0000313" key="16">
    <source>
        <dbReference type="Proteomes" id="UP000694402"/>
    </source>
</evidence>
<dbReference type="Proteomes" id="UP000694402">
    <property type="component" value="Unassembled WGS sequence"/>
</dbReference>
<dbReference type="PANTHER" id="PTHR10424">
    <property type="entry name" value="VIRAL ENVELOPE PROTEIN"/>
    <property type="match status" value="1"/>
</dbReference>
<name>A0AAZ3QN20_ONCTS</name>
<keyword evidence="12" id="KW-0325">Glycoprotein</keyword>
<evidence type="ECO:0000256" key="1">
    <source>
        <dbReference type="ARBA" id="ARBA00004402"/>
    </source>
</evidence>
<evidence type="ECO:0000256" key="13">
    <source>
        <dbReference type="ARBA" id="ARBA00023288"/>
    </source>
</evidence>
<dbReference type="Ensembl" id="ENSOTST00005186865.1">
    <property type="protein sequence ID" value="ENSOTSP00005130266.1"/>
    <property type="gene ID" value="ENSOTSG00005058404.1"/>
</dbReference>
<evidence type="ECO:0000256" key="5">
    <source>
        <dbReference type="ARBA" id="ARBA00022581"/>
    </source>
</evidence>
<keyword evidence="5" id="KW-0945">Host-virus interaction</keyword>
<proteinExistence type="predicted"/>
<evidence type="ECO:0000256" key="3">
    <source>
        <dbReference type="ARBA" id="ARBA00004563"/>
    </source>
</evidence>
<dbReference type="PANTHER" id="PTHR10424:SF81">
    <property type="entry name" value="ERVV2 PROTEIN"/>
    <property type="match status" value="1"/>
</dbReference>
<evidence type="ECO:0000256" key="9">
    <source>
        <dbReference type="ARBA" id="ARBA00023136"/>
    </source>
</evidence>
<keyword evidence="13" id="KW-0449">Lipoprotein</keyword>
<evidence type="ECO:0000256" key="6">
    <source>
        <dbReference type="ARBA" id="ARBA00022692"/>
    </source>
</evidence>
<dbReference type="AlphaFoldDB" id="A0AAZ3QN20"/>
<evidence type="ECO:0000256" key="4">
    <source>
        <dbReference type="ARBA" id="ARBA00022511"/>
    </source>
</evidence>
<evidence type="ECO:0000256" key="8">
    <source>
        <dbReference type="ARBA" id="ARBA00022989"/>
    </source>
</evidence>
<keyword evidence="10" id="KW-0564">Palmitate</keyword>
<keyword evidence="6 14" id="KW-0812">Transmembrane</keyword>
<evidence type="ECO:0000256" key="14">
    <source>
        <dbReference type="SAM" id="Phobius"/>
    </source>
</evidence>
<evidence type="ECO:0000256" key="11">
    <source>
        <dbReference type="ARBA" id="ARBA00023157"/>
    </source>
</evidence>
<feature type="transmembrane region" description="Helical" evidence="14">
    <location>
        <begin position="101"/>
        <end position="127"/>
    </location>
</feature>
<keyword evidence="11" id="KW-1015">Disulfide bond</keyword>
<sequence length="181" mass="19874">MRPCVLHGRVSAVFGIKVSTYGITCSLCLTPPLTIHRSHNRCVIFGTMCCTFIPNNTAPDGSVTKALAGLTTLAHELAENSGVDTFLTSWFGKWKNVMITVLWATFTCVTVLVLCGCCLIPCVSGLISRTLEKSMTHQMVRYGPMPSSDQWNDEYIPPDLVDGPGSFTYEEPMLDETIFNV</sequence>
<evidence type="ECO:0000256" key="2">
    <source>
        <dbReference type="ARBA" id="ARBA00004531"/>
    </source>
</evidence>
<keyword evidence="16" id="KW-1185">Reference proteome</keyword>
<dbReference type="Ensembl" id="ENSOTST00005125067.1">
    <property type="protein sequence ID" value="ENSOTSP00005127566.1"/>
    <property type="gene ID" value="ENSOTSG00005058404.1"/>
</dbReference>
<evidence type="ECO:0000313" key="15">
    <source>
        <dbReference type="Ensembl" id="ENSOTSP00005130266.1"/>
    </source>
</evidence>
<keyword evidence="7" id="KW-1043">Host membrane</keyword>
<dbReference type="GeneTree" id="ENSGT00530000064449"/>
<keyword evidence="9 14" id="KW-0472">Membrane</keyword>
<keyword evidence="8 14" id="KW-1133">Transmembrane helix</keyword>
<evidence type="ECO:0000256" key="12">
    <source>
        <dbReference type="ARBA" id="ARBA00023180"/>
    </source>
</evidence>
<accession>A0AAZ3QN20</accession>
<reference evidence="16" key="1">
    <citation type="journal article" date="2018" name="PLoS ONE">
        <title>Chinook salmon (Oncorhynchus tshawytscha) genome and transcriptome.</title>
        <authorList>
            <person name="Christensen K.A."/>
            <person name="Leong J.S."/>
            <person name="Sakhrani D."/>
            <person name="Biagi C.A."/>
            <person name="Minkley D.R."/>
            <person name="Withler R.E."/>
            <person name="Rondeau E.B."/>
            <person name="Koop B.F."/>
            <person name="Devlin R.H."/>
        </authorList>
    </citation>
    <scope>NUCLEOTIDE SEQUENCE [LARGE SCALE GENOMIC DNA]</scope>
</reference>
<keyword evidence="4" id="KW-1032">Host cell membrane</keyword>
<evidence type="ECO:0000256" key="7">
    <source>
        <dbReference type="ARBA" id="ARBA00022870"/>
    </source>
</evidence>